<proteinExistence type="inferred from homology"/>
<dbReference type="InterPro" id="IPR027417">
    <property type="entry name" value="P-loop_NTPase"/>
</dbReference>
<keyword evidence="11" id="KW-1185">Reference proteome</keyword>
<evidence type="ECO:0000256" key="1">
    <source>
        <dbReference type="ARBA" id="ARBA00005790"/>
    </source>
</evidence>
<keyword evidence="6" id="KW-0418">Kinase</keyword>
<dbReference type="EMBL" id="CENE01000006">
    <property type="protein sequence ID" value="CEQ40266.1"/>
    <property type="molecule type" value="Genomic_DNA"/>
</dbReference>
<dbReference type="GO" id="GO:0005829">
    <property type="term" value="C:cytosol"/>
    <property type="evidence" value="ECO:0007669"/>
    <property type="project" value="TreeGrafter"/>
</dbReference>
<dbReference type="FunFam" id="3.40.50.300:FF:000776">
    <property type="entry name" value="Guanylate kinase 2"/>
    <property type="match status" value="1"/>
</dbReference>
<dbReference type="Gene3D" id="3.40.50.300">
    <property type="entry name" value="P-loop containing nucleotide triphosphate hydrolases"/>
    <property type="match status" value="1"/>
</dbReference>
<sequence length="205" mass="21700">MSVAAAVIRPVVICGPSGTGKSTLLKKLFNEFPDTFGFSISHTTRAPRPGEQPGVAYHFTTREAFLDLARAGGFIEHAEFSGNLYGSSVAAVHAVTQSGKMCVLDIDTQGVKLIKANHAYLNPLYVFIAPPSLSSLKTRLVGRGTESEASMSARLAAAIGELEYAKSGAFDVVVVNDDLERAYNVLKGVVCEGKTTGDTLPDFSA</sequence>
<keyword evidence="4" id="KW-0808">Transferase</keyword>
<evidence type="ECO:0000256" key="7">
    <source>
        <dbReference type="ARBA" id="ARBA00022840"/>
    </source>
</evidence>
<keyword evidence="7" id="KW-0067">ATP-binding</keyword>
<gene>
    <name evidence="10" type="primary">SPOSA6832_01862</name>
</gene>
<dbReference type="PANTHER" id="PTHR23117:SF13">
    <property type="entry name" value="GUANYLATE KINASE"/>
    <property type="match status" value="1"/>
</dbReference>
<dbReference type="EC" id="2.7.4.8" evidence="2"/>
<evidence type="ECO:0000256" key="3">
    <source>
        <dbReference type="ARBA" id="ARBA00016296"/>
    </source>
</evidence>
<dbReference type="PANTHER" id="PTHR23117">
    <property type="entry name" value="GUANYLATE KINASE-RELATED"/>
    <property type="match status" value="1"/>
</dbReference>
<reference evidence="11" key="1">
    <citation type="submission" date="2015-02" db="EMBL/GenBank/DDBJ databases">
        <authorList>
            <person name="Gon?alves P."/>
        </authorList>
    </citation>
    <scope>NUCLEOTIDE SEQUENCE [LARGE SCALE GENOMIC DNA]</scope>
</reference>
<evidence type="ECO:0000256" key="5">
    <source>
        <dbReference type="ARBA" id="ARBA00022741"/>
    </source>
</evidence>
<dbReference type="GO" id="GO:0005524">
    <property type="term" value="F:ATP binding"/>
    <property type="evidence" value="ECO:0007669"/>
    <property type="project" value="UniProtKB-KW"/>
</dbReference>
<dbReference type="SUPFAM" id="SSF52540">
    <property type="entry name" value="P-loop containing nucleoside triphosphate hydrolases"/>
    <property type="match status" value="1"/>
</dbReference>
<organism evidence="10 11">
    <name type="scientific">Sporidiobolus salmonicolor</name>
    <name type="common">Yeast-like fungus</name>
    <name type="synonym">Sporobolomyces salmonicolor</name>
    <dbReference type="NCBI Taxonomy" id="5005"/>
    <lineage>
        <taxon>Eukaryota</taxon>
        <taxon>Fungi</taxon>
        <taxon>Dikarya</taxon>
        <taxon>Basidiomycota</taxon>
        <taxon>Pucciniomycotina</taxon>
        <taxon>Microbotryomycetes</taxon>
        <taxon>Sporidiobolales</taxon>
        <taxon>Sporidiobolaceae</taxon>
        <taxon>Sporobolomyces</taxon>
    </lineage>
</organism>
<dbReference type="Pfam" id="PF00625">
    <property type="entry name" value="Guanylate_kin"/>
    <property type="match status" value="1"/>
</dbReference>
<dbReference type="OrthoDB" id="6334211at2759"/>
<dbReference type="PROSITE" id="PS50052">
    <property type="entry name" value="GUANYLATE_KINASE_2"/>
    <property type="match status" value="1"/>
</dbReference>
<evidence type="ECO:0000259" key="9">
    <source>
        <dbReference type="PROSITE" id="PS50052"/>
    </source>
</evidence>
<dbReference type="Proteomes" id="UP000243876">
    <property type="component" value="Unassembled WGS sequence"/>
</dbReference>
<protein>
    <recommendedName>
        <fullName evidence="3">Guanylate kinase</fullName>
        <ecNumber evidence="2">2.7.4.8</ecNumber>
    </recommendedName>
    <alternativeName>
        <fullName evidence="8">GMP kinase</fullName>
    </alternativeName>
</protein>
<dbReference type="GO" id="GO:0004385">
    <property type="term" value="F:GMP kinase activity"/>
    <property type="evidence" value="ECO:0007669"/>
    <property type="project" value="UniProtKB-EC"/>
</dbReference>
<evidence type="ECO:0000313" key="10">
    <source>
        <dbReference type="EMBL" id="CEQ40266.1"/>
    </source>
</evidence>
<dbReference type="NCBIfam" id="TIGR03263">
    <property type="entry name" value="guanyl_kin"/>
    <property type="match status" value="1"/>
</dbReference>
<name>A0A0D6EK42_SPOSA</name>
<dbReference type="CDD" id="cd00071">
    <property type="entry name" value="GMPK"/>
    <property type="match status" value="1"/>
</dbReference>
<comment type="similarity">
    <text evidence="1">Belongs to the guanylate kinase family.</text>
</comment>
<evidence type="ECO:0000256" key="4">
    <source>
        <dbReference type="ARBA" id="ARBA00022679"/>
    </source>
</evidence>
<keyword evidence="5" id="KW-0547">Nucleotide-binding</keyword>
<evidence type="ECO:0000256" key="2">
    <source>
        <dbReference type="ARBA" id="ARBA00012961"/>
    </source>
</evidence>
<dbReference type="SMART" id="SM00072">
    <property type="entry name" value="GuKc"/>
    <property type="match status" value="1"/>
</dbReference>
<evidence type="ECO:0000256" key="6">
    <source>
        <dbReference type="ARBA" id="ARBA00022777"/>
    </source>
</evidence>
<evidence type="ECO:0000313" key="11">
    <source>
        <dbReference type="Proteomes" id="UP000243876"/>
    </source>
</evidence>
<dbReference type="InterPro" id="IPR008144">
    <property type="entry name" value="Guanylate_kin-like_dom"/>
</dbReference>
<evidence type="ECO:0000256" key="8">
    <source>
        <dbReference type="ARBA" id="ARBA00030128"/>
    </source>
</evidence>
<dbReference type="PROSITE" id="PS00856">
    <property type="entry name" value="GUANYLATE_KINASE_1"/>
    <property type="match status" value="1"/>
</dbReference>
<dbReference type="InterPro" id="IPR008145">
    <property type="entry name" value="GK/Ca_channel_bsu"/>
</dbReference>
<feature type="domain" description="Guanylate kinase-like" evidence="9">
    <location>
        <begin position="8"/>
        <end position="191"/>
    </location>
</feature>
<dbReference type="InterPro" id="IPR017665">
    <property type="entry name" value="Guanylate_kinase"/>
</dbReference>
<dbReference type="AlphaFoldDB" id="A0A0D6EK42"/>
<dbReference type="InterPro" id="IPR020590">
    <property type="entry name" value="Guanylate_kinase_CS"/>
</dbReference>
<accession>A0A0D6EK42</accession>